<dbReference type="RefSeq" id="WP_344592703.1">
    <property type="nucleotide sequence ID" value="NZ_BAAARW010000020.1"/>
</dbReference>
<reference evidence="1 2" key="1">
    <citation type="journal article" date="2019" name="Int. J. Syst. Evol. Microbiol.">
        <title>The Global Catalogue of Microorganisms (GCM) 10K type strain sequencing project: providing services to taxonomists for standard genome sequencing and annotation.</title>
        <authorList>
            <consortium name="The Broad Institute Genomics Platform"/>
            <consortium name="The Broad Institute Genome Sequencing Center for Infectious Disease"/>
            <person name="Wu L."/>
            <person name="Ma J."/>
        </authorList>
    </citation>
    <scope>NUCLEOTIDE SEQUENCE [LARGE SCALE GENOMIC DNA]</scope>
    <source>
        <strain evidence="1 2">JCM 3325</strain>
    </source>
</reference>
<comment type="caution">
    <text evidence="1">The sequence shown here is derived from an EMBL/GenBank/DDBJ whole genome shotgun (WGS) entry which is preliminary data.</text>
</comment>
<proteinExistence type="predicted"/>
<name>A0ABN3JL70_9ACTN</name>
<dbReference type="Proteomes" id="UP001501231">
    <property type="component" value="Unassembled WGS sequence"/>
</dbReference>
<sequence length="771" mass="83053">MNGGDAKPQVGIAYSHAQLAKAFSTALTHEDESVRRRAEERFGRWEKVLRGMADGTLTIGSRAPVSGLPAWVTPKVVRGGFATGDAAAAGPPEPYEIEAARRAGIAPERRALFAHYLTDAGLAELNSLLDDGHYDIALPEEAALLVVAWLLRAGDADAAWGVLEEIEPYAGRLRFAPRPSRSAPGEAEIVHRESVGGVREALAARRPNRAVAAMNEALAVWNPFADELLAHWLETADPETGRVAVQEPDGWRVRGAALLVRYRALAAEHTLCGKHRGPKENLAILRSALEDVSEGGGTPTRPGLLQHAVDAMVRRRGAPGTAGHAALRERQAADASRHTHHALAQVLLARLSEFPPEAGLPLPLPERLTGPVTADEARRATGLAAGAVMPASLRRTVEAATAAPIGTLVERGVVPSAEVMARLVPQLVAWTTAQAYADEPLRRLMAGLYRAFRNRRSLLLLNLEHQVQLGELPWVRAVHRHRVPGHGSVTGARTALVRLGELALQGFPGTILPNPLVRELATLSRAADIEVPFVEELAADIFEGTFSGKFLKATQVAGELLEGTLYERYYGIRYAPFRDVRDIAWRGLAAQNSASFAALCADRAGVRLGGYVPAINGMVIEQAQILTTHNLAALVHPIGVDPSPGWGDLARRAFTAVCRPVVRLHNNPRPFGMVKDAAYAWRQMMFFLALCGLEEQIAVIAWVQDEAGRHPEHVARRLAPALAGLRHVLTGGSLDDGGAPGARRFTGWARDGHLHWILAPADGSSFAPRRS</sequence>
<evidence type="ECO:0000313" key="2">
    <source>
        <dbReference type="Proteomes" id="UP001501231"/>
    </source>
</evidence>
<evidence type="ECO:0000313" key="1">
    <source>
        <dbReference type="EMBL" id="GAA2433733.1"/>
    </source>
</evidence>
<protein>
    <submittedName>
        <fullName evidence="1">Uncharacterized protein</fullName>
    </submittedName>
</protein>
<keyword evidence="2" id="KW-1185">Reference proteome</keyword>
<accession>A0ABN3JL70</accession>
<gene>
    <name evidence="1" type="ORF">GCM10010191_54960</name>
</gene>
<organism evidence="1 2">
    <name type="scientific">Actinomadura vinacea</name>
    <dbReference type="NCBI Taxonomy" id="115336"/>
    <lineage>
        <taxon>Bacteria</taxon>
        <taxon>Bacillati</taxon>
        <taxon>Actinomycetota</taxon>
        <taxon>Actinomycetes</taxon>
        <taxon>Streptosporangiales</taxon>
        <taxon>Thermomonosporaceae</taxon>
        <taxon>Actinomadura</taxon>
    </lineage>
</organism>
<dbReference type="EMBL" id="BAAARW010000020">
    <property type="protein sequence ID" value="GAA2433733.1"/>
    <property type="molecule type" value="Genomic_DNA"/>
</dbReference>